<name>A0A8X6HAC4_TRICU</name>
<keyword evidence="3" id="KW-1185">Reference proteome</keyword>
<proteinExistence type="predicted"/>
<accession>A0A8X6HAC4</accession>
<feature type="compositionally biased region" description="Polar residues" evidence="1">
    <location>
        <begin position="1"/>
        <end position="11"/>
    </location>
</feature>
<reference evidence="2" key="1">
    <citation type="submission" date="2020-07" db="EMBL/GenBank/DDBJ databases">
        <title>Multicomponent nature underlies the extraordinary mechanical properties of spider dragline silk.</title>
        <authorList>
            <person name="Kono N."/>
            <person name="Nakamura H."/>
            <person name="Mori M."/>
            <person name="Yoshida Y."/>
            <person name="Ohtoshi R."/>
            <person name="Malay A.D."/>
            <person name="Moran D.A.P."/>
            <person name="Tomita M."/>
            <person name="Numata K."/>
            <person name="Arakawa K."/>
        </authorList>
    </citation>
    <scope>NUCLEOTIDE SEQUENCE</scope>
</reference>
<organism evidence="2 3">
    <name type="scientific">Trichonephila clavata</name>
    <name type="common">Joro spider</name>
    <name type="synonym">Nephila clavata</name>
    <dbReference type="NCBI Taxonomy" id="2740835"/>
    <lineage>
        <taxon>Eukaryota</taxon>
        <taxon>Metazoa</taxon>
        <taxon>Ecdysozoa</taxon>
        <taxon>Arthropoda</taxon>
        <taxon>Chelicerata</taxon>
        <taxon>Arachnida</taxon>
        <taxon>Araneae</taxon>
        <taxon>Araneomorphae</taxon>
        <taxon>Entelegynae</taxon>
        <taxon>Araneoidea</taxon>
        <taxon>Nephilidae</taxon>
        <taxon>Trichonephila</taxon>
    </lineage>
</organism>
<dbReference type="OrthoDB" id="6431139at2759"/>
<evidence type="ECO:0000256" key="1">
    <source>
        <dbReference type="SAM" id="MobiDB-lite"/>
    </source>
</evidence>
<evidence type="ECO:0000313" key="3">
    <source>
        <dbReference type="Proteomes" id="UP000887116"/>
    </source>
</evidence>
<dbReference type="EMBL" id="BMAO01017989">
    <property type="protein sequence ID" value="GFR19844.1"/>
    <property type="molecule type" value="Genomic_DNA"/>
</dbReference>
<gene>
    <name evidence="2" type="primary">AVEN_32694_1</name>
    <name evidence="2" type="ORF">TNCT_235021</name>
</gene>
<comment type="caution">
    <text evidence="2">The sequence shown here is derived from an EMBL/GenBank/DDBJ whole genome shotgun (WGS) entry which is preliminary data.</text>
</comment>
<protein>
    <submittedName>
        <fullName evidence="2">Uncharacterized protein</fullName>
    </submittedName>
</protein>
<feature type="region of interest" description="Disordered" evidence="1">
    <location>
        <begin position="1"/>
        <end position="25"/>
    </location>
</feature>
<dbReference type="AlphaFoldDB" id="A0A8X6HAC4"/>
<dbReference type="Proteomes" id="UP000887116">
    <property type="component" value="Unassembled WGS sequence"/>
</dbReference>
<sequence>MLDTLWPSQGDSMAPRGNGAASGLFGSYRTPDVSLHQYPSPPTTYTPNHSSGVSYYNSGRYSVSPMSNCPPLERLQPAAMGYPGKYFIFFYCFHKSNRVYWILQDIEYVLYEVNIDNV</sequence>
<evidence type="ECO:0000313" key="2">
    <source>
        <dbReference type="EMBL" id="GFR19844.1"/>
    </source>
</evidence>